<name>A0A8T1V2T8_9STRA</name>
<dbReference type="EMBL" id="JAGDFM010001491">
    <property type="protein sequence ID" value="KAG7375196.1"/>
    <property type="molecule type" value="Genomic_DNA"/>
</dbReference>
<accession>A0A8T1V2T8</accession>
<dbReference type="Proteomes" id="UP000694044">
    <property type="component" value="Unassembled WGS sequence"/>
</dbReference>
<dbReference type="AlphaFoldDB" id="A0A8T1V2T8"/>
<dbReference type="OrthoDB" id="118662at2759"/>
<keyword evidence="2" id="KW-1185">Reference proteome</keyword>
<evidence type="ECO:0000313" key="1">
    <source>
        <dbReference type="EMBL" id="KAG7375196.1"/>
    </source>
</evidence>
<protein>
    <submittedName>
        <fullName evidence="1">Uncharacterized protein</fullName>
    </submittedName>
</protein>
<sequence length="95" mass="10502">MPTAILTFIRFIPSEVAHRCGKKKVGQFLELAETSGNEDGSDIVRMMESLLLDDSHIVDDAVMFQFNQFVYHGSAQLPTSMLDDTGAPRSAQAVR</sequence>
<gene>
    <name evidence="1" type="ORF">PHYPSEUDO_002661</name>
</gene>
<proteinExistence type="predicted"/>
<evidence type="ECO:0000313" key="2">
    <source>
        <dbReference type="Proteomes" id="UP000694044"/>
    </source>
</evidence>
<organism evidence="1 2">
    <name type="scientific">Phytophthora pseudosyringae</name>
    <dbReference type="NCBI Taxonomy" id="221518"/>
    <lineage>
        <taxon>Eukaryota</taxon>
        <taxon>Sar</taxon>
        <taxon>Stramenopiles</taxon>
        <taxon>Oomycota</taxon>
        <taxon>Peronosporomycetes</taxon>
        <taxon>Peronosporales</taxon>
        <taxon>Peronosporaceae</taxon>
        <taxon>Phytophthora</taxon>
    </lineage>
</organism>
<comment type="caution">
    <text evidence="1">The sequence shown here is derived from an EMBL/GenBank/DDBJ whole genome shotgun (WGS) entry which is preliminary data.</text>
</comment>
<reference evidence="1" key="1">
    <citation type="submission" date="2021-02" db="EMBL/GenBank/DDBJ databases">
        <authorList>
            <person name="Palmer J.M."/>
        </authorList>
    </citation>
    <scope>NUCLEOTIDE SEQUENCE</scope>
    <source>
        <strain evidence="1">SCRP734</strain>
    </source>
</reference>